<dbReference type="KEGG" id="foc:127750572"/>
<accession>A0A6J1S6C4</accession>
<evidence type="ECO:0000313" key="4">
    <source>
        <dbReference type="RefSeq" id="XP_052128525.1"/>
    </source>
</evidence>
<dbReference type="PANTHER" id="PTHR46579">
    <property type="entry name" value="F5/8 TYPE C DOMAIN-CONTAINING PROTEIN-RELATED"/>
    <property type="match status" value="1"/>
</dbReference>
<evidence type="ECO:0000313" key="3">
    <source>
        <dbReference type="RefSeq" id="XP_026274296.1"/>
    </source>
</evidence>
<proteinExistence type="predicted"/>
<dbReference type="Proteomes" id="UP000504606">
    <property type="component" value="Unplaced"/>
</dbReference>
<dbReference type="RefSeq" id="XP_026274296.1">
    <property type="nucleotide sequence ID" value="XM_026418511.2"/>
</dbReference>
<feature type="compositionally biased region" description="Polar residues" evidence="1">
    <location>
        <begin position="59"/>
        <end position="70"/>
    </location>
</feature>
<dbReference type="RefSeq" id="XP_052128525.1">
    <property type="nucleotide sequence ID" value="XM_052272565.1"/>
</dbReference>
<dbReference type="OrthoDB" id="8194903at2759"/>
<reference evidence="3 4" key="1">
    <citation type="submission" date="2025-04" db="UniProtKB">
        <authorList>
            <consortium name="RefSeq"/>
        </authorList>
    </citation>
    <scope>IDENTIFICATION</scope>
    <source>
        <tissue evidence="3 4">Whole organism</tissue>
    </source>
</reference>
<feature type="compositionally biased region" description="Polar residues" evidence="1">
    <location>
        <begin position="121"/>
        <end position="131"/>
    </location>
</feature>
<sequence length="934" mass="105473">MEPAYKRYKVDPAIPIPKRTLRRHKRAREDAIMLEFGLMPTPNSQCSGTVDADEDKETAFQTSTTTNSEVCENAPENVNSTSCVSDSVCSSPLVAHEGSSFDSNYSFAVDSSTGSEEDNLSDSSIAPSSTCDSEDTTEPLTDQSGDEMETAIDDSHLSVDMDNEHSAVTFSFNDEDEGMALDDTVFEDAQSEVGNRPVQLEQRYGEMRDTLCDCTETTQGETLLAVLSLGLRHSLSYAAMTDILQMINVLYKREVVPSSYYYLLKHAEPSRVHEQMHPICPECANYIGEAATESAMQCDCGHVLQSPLRCKQFVMSLGMKQQIKDLLEKPGISEALNYRFTRVKAGPDTIEDIYDGALYKNLSSDGAVLSCRNNLSFSFNTDGVKVGNSSTQQLWPIYLMINELPPKLRSRHMLLVGLFVGKAKPNMLVMLQPFVKESNQLSREGLDWQRDGMIVNSKVIPLFSVVDTQARYPMLNHKQFSGYSGCTFCDMEGEYIRGSVRYTMLGLESIPTDRTDAIYRDQMLKGYSRRNHPNSRKRHYKGCRGPSVLMNLDYFDLGSGMPPDSMHFLKGVVNQNLDLILATLDDDEIDRISERILGLHPPSVLTRTPRSLKEKEHFKANELRALLVIYGPVVMHGIVETKNLTHFCLLSSAFYLLMQKRITPRQLEYASKLLVMYVTLYEKYYGALNMTYNVHLLLHVVKSVFNLGPVWTHTCYPFEGKNRYLLQMSKSPLELAKGVARRYSIYNNLPRLCDKFNVSDETLNFCNQMFFRPLRWATRSDGVALVGQGKDYQLSDEEVAAVWDGQRKVFMGNVARFQKFIHDGLRFTTVDYKAAFKRDDSGVYVLRGGNNKCKITNVVLDERDSTVIIFAREMLQDTRPIWSLSGCHLKHITKIRCEGRLLALRPSDVGGQCMFMTTDRGMYVTNVPYGCRGD</sequence>
<gene>
    <name evidence="3" type="primary">LOC113203706</name>
    <name evidence="4" type="synonym">LOC127750572</name>
</gene>
<name>A0A6J1S6C4_FRAOC</name>
<dbReference type="KEGG" id="foc:113203706"/>
<protein>
    <submittedName>
        <fullName evidence="3">Uncharacterized protein LOC113203706</fullName>
    </submittedName>
    <submittedName>
        <fullName evidence="4">Uncharacterized protein LOC127750572</fullName>
    </submittedName>
</protein>
<feature type="region of interest" description="Disordered" evidence="1">
    <location>
        <begin position="56"/>
        <end position="78"/>
    </location>
</feature>
<evidence type="ECO:0000256" key="1">
    <source>
        <dbReference type="SAM" id="MobiDB-lite"/>
    </source>
</evidence>
<dbReference type="GeneID" id="113203706"/>
<dbReference type="PANTHER" id="PTHR46579:SF1">
    <property type="entry name" value="F5_8 TYPE C DOMAIN-CONTAINING PROTEIN"/>
    <property type="match status" value="1"/>
</dbReference>
<keyword evidence="2" id="KW-1185">Reference proteome</keyword>
<evidence type="ECO:0000313" key="2">
    <source>
        <dbReference type="Proteomes" id="UP000504606"/>
    </source>
</evidence>
<organism evidence="2 3">
    <name type="scientific">Frankliniella occidentalis</name>
    <name type="common">Western flower thrips</name>
    <name type="synonym">Euthrips occidentalis</name>
    <dbReference type="NCBI Taxonomy" id="133901"/>
    <lineage>
        <taxon>Eukaryota</taxon>
        <taxon>Metazoa</taxon>
        <taxon>Ecdysozoa</taxon>
        <taxon>Arthropoda</taxon>
        <taxon>Hexapoda</taxon>
        <taxon>Insecta</taxon>
        <taxon>Pterygota</taxon>
        <taxon>Neoptera</taxon>
        <taxon>Paraneoptera</taxon>
        <taxon>Thysanoptera</taxon>
        <taxon>Terebrantia</taxon>
        <taxon>Thripoidea</taxon>
        <taxon>Thripidae</taxon>
        <taxon>Frankliniella</taxon>
    </lineage>
</organism>
<feature type="region of interest" description="Disordered" evidence="1">
    <location>
        <begin position="108"/>
        <end position="146"/>
    </location>
</feature>
<dbReference type="AlphaFoldDB" id="A0A6J1S6C4"/>